<gene>
    <name evidence="4" type="ORF">M0R45_009430</name>
</gene>
<reference evidence="4 5" key="1">
    <citation type="journal article" date="2023" name="G3 (Bethesda)">
        <title>A chromosome-length genome assembly and annotation of blackberry (Rubus argutus, cv. 'Hillquist').</title>
        <authorList>
            <person name="Bruna T."/>
            <person name="Aryal R."/>
            <person name="Dudchenko O."/>
            <person name="Sargent D.J."/>
            <person name="Mead D."/>
            <person name="Buti M."/>
            <person name="Cavallini A."/>
            <person name="Hytonen T."/>
            <person name="Andres J."/>
            <person name="Pham M."/>
            <person name="Weisz D."/>
            <person name="Mascagni F."/>
            <person name="Usai G."/>
            <person name="Natali L."/>
            <person name="Bassil N."/>
            <person name="Fernandez G.E."/>
            <person name="Lomsadze A."/>
            <person name="Armour M."/>
            <person name="Olukolu B."/>
            <person name="Poorten T."/>
            <person name="Britton C."/>
            <person name="Davik J."/>
            <person name="Ashrafi H."/>
            <person name="Aiden E.L."/>
            <person name="Borodovsky M."/>
            <person name="Worthington M."/>
        </authorList>
    </citation>
    <scope>NUCLEOTIDE SEQUENCE [LARGE SCALE GENOMIC DNA]</scope>
    <source>
        <strain evidence="4">PI 553951</strain>
    </source>
</reference>
<sequence length="405" mass="46178">MEDCRSVLKLARTDNGVLKLARTDHGVLKHDHELPEDIVVEVLARLPVKSLMRFRCVCKPWRALICDPRFVRKHFSYAAAKGSGDSDLRLMFSVNPPGSIYCLEALNDLKAPPLDITVRCPPFSGKRSRIVGSCNGLTCLYVKYQFILWNPCTGDYNVLPLPPIYRSSCVPSSHHCLCFQGFGYDSTTDDYKVIRGIRRFVKSMIQVFSLKSGSWKTYNYMKNVCIRGDGCLLAGALHWLEFRSPYCSFGSTIVSFDLAKEEFREDMSLMYPVIRVLTIRNCISVISLQSGSPLWVKIFMMKEYGVKESWTEVLTLPIDTPIRRSRLDENLTLMKPLCILENGQVLVSNALKQVHLRLYDPKEKAYRDVHVLETNEDFDIEYPNFEATIYRETLISPLTGCGAHV</sequence>
<protein>
    <recommendedName>
        <fullName evidence="3">F-box domain-containing protein</fullName>
    </recommendedName>
</protein>
<dbReference type="Proteomes" id="UP001457282">
    <property type="component" value="Unassembled WGS sequence"/>
</dbReference>
<dbReference type="CDD" id="cd22157">
    <property type="entry name" value="F-box_AtFBW1-like"/>
    <property type="match status" value="1"/>
</dbReference>
<dbReference type="InterPro" id="IPR036047">
    <property type="entry name" value="F-box-like_dom_sf"/>
</dbReference>
<dbReference type="PANTHER" id="PTHR31672">
    <property type="entry name" value="BNACNNG10540D PROTEIN"/>
    <property type="match status" value="1"/>
</dbReference>
<name>A0AAW1Y446_RUBAR</name>
<dbReference type="InterPro" id="IPR017451">
    <property type="entry name" value="F-box-assoc_interact_dom"/>
</dbReference>
<dbReference type="EMBL" id="JBEDUW010000002">
    <property type="protein sequence ID" value="KAK9943835.1"/>
    <property type="molecule type" value="Genomic_DNA"/>
</dbReference>
<dbReference type="FunFam" id="1.20.1280.50:FF:000008">
    <property type="entry name" value="F-box only protein 6"/>
    <property type="match status" value="1"/>
</dbReference>
<evidence type="ECO:0000259" key="3">
    <source>
        <dbReference type="PROSITE" id="PS50181"/>
    </source>
</evidence>
<keyword evidence="1" id="KW-0880">Kelch repeat</keyword>
<accession>A0AAW1Y446</accession>
<dbReference type="InterPro" id="IPR006527">
    <property type="entry name" value="F-box-assoc_dom_typ1"/>
</dbReference>
<dbReference type="PANTHER" id="PTHR31672:SF13">
    <property type="entry name" value="F-BOX PROTEIN CPR30-LIKE"/>
    <property type="match status" value="1"/>
</dbReference>
<evidence type="ECO:0000256" key="1">
    <source>
        <dbReference type="ARBA" id="ARBA00022441"/>
    </source>
</evidence>
<dbReference type="SMART" id="SM00256">
    <property type="entry name" value="FBOX"/>
    <property type="match status" value="1"/>
</dbReference>
<evidence type="ECO:0000256" key="2">
    <source>
        <dbReference type="ARBA" id="ARBA00022737"/>
    </source>
</evidence>
<evidence type="ECO:0000313" key="5">
    <source>
        <dbReference type="Proteomes" id="UP001457282"/>
    </source>
</evidence>
<dbReference type="NCBIfam" id="TIGR01640">
    <property type="entry name" value="F_box_assoc_1"/>
    <property type="match status" value="1"/>
</dbReference>
<comment type="caution">
    <text evidence="4">The sequence shown here is derived from an EMBL/GenBank/DDBJ whole genome shotgun (WGS) entry which is preliminary data.</text>
</comment>
<dbReference type="InterPro" id="IPR050796">
    <property type="entry name" value="SCF_F-box_component"/>
</dbReference>
<keyword evidence="5" id="KW-1185">Reference proteome</keyword>
<dbReference type="PROSITE" id="PS50181">
    <property type="entry name" value="FBOX"/>
    <property type="match status" value="1"/>
</dbReference>
<dbReference type="InterPro" id="IPR001810">
    <property type="entry name" value="F-box_dom"/>
</dbReference>
<organism evidence="4 5">
    <name type="scientific">Rubus argutus</name>
    <name type="common">Southern blackberry</name>
    <dbReference type="NCBI Taxonomy" id="59490"/>
    <lineage>
        <taxon>Eukaryota</taxon>
        <taxon>Viridiplantae</taxon>
        <taxon>Streptophyta</taxon>
        <taxon>Embryophyta</taxon>
        <taxon>Tracheophyta</taxon>
        <taxon>Spermatophyta</taxon>
        <taxon>Magnoliopsida</taxon>
        <taxon>eudicotyledons</taxon>
        <taxon>Gunneridae</taxon>
        <taxon>Pentapetalae</taxon>
        <taxon>rosids</taxon>
        <taxon>fabids</taxon>
        <taxon>Rosales</taxon>
        <taxon>Rosaceae</taxon>
        <taxon>Rosoideae</taxon>
        <taxon>Rosoideae incertae sedis</taxon>
        <taxon>Rubus</taxon>
    </lineage>
</organism>
<dbReference type="Pfam" id="PF07734">
    <property type="entry name" value="FBA_1"/>
    <property type="match status" value="1"/>
</dbReference>
<feature type="domain" description="F-box" evidence="3">
    <location>
        <begin position="28"/>
        <end position="74"/>
    </location>
</feature>
<evidence type="ECO:0000313" key="4">
    <source>
        <dbReference type="EMBL" id="KAK9943835.1"/>
    </source>
</evidence>
<dbReference type="Pfam" id="PF00646">
    <property type="entry name" value="F-box"/>
    <property type="match status" value="1"/>
</dbReference>
<dbReference type="SUPFAM" id="SSF81383">
    <property type="entry name" value="F-box domain"/>
    <property type="match status" value="1"/>
</dbReference>
<dbReference type="Gene3D" id="1.20.1280.50">
    <property type="match status" value="1"/>
</dbReference>
<proteinExistence type="predicted"/>
<keyword evidence="2" id="KW-0677">Repeat</keyword>
<dbReference type="AlphaFoldDB" id="A0AAW1Y446"/>